<evidence type="ECO:0000256" key="4">
    <source>
        <dbReference type="ARBA" id="ARBA00023136"/>
    </source>
</evidence>
<evidence type="ECO:0000256" key="2">
    <source>
        <dbReference type="ARBA" id="ARBA00022692"/>
    </source>
</evidence>
<dbReference type="Proteomes" id="UP001515480">
    <property type="component" value="Unassembled WGS sequence"/>
</dbReference>
<evidence type="ECO:0000256" key="5">
    <source>
        <dbReference type="RuleBase" id="RU004379"/>
    </source>
</evidence>
<feature type="transmembrane region" description="Helical" evidence="5">
    <location>
        <begin position="314"/>
        <end position="333"/>
    </location>
</feature>
<feature type="transmembrane region" description="Helical" evidence="5">
    <location>
        <begin position="120"/>
        <end position="141"/>
    </location>
</feature>
<name>A0AB34K184_PRYPA</name>
<dbReference type="InterPro" id="IPR006214">
    <property type="entry name" value="Bax_inhibitor_1-related"/>
</dbReference>
<keyword evidence="2 5" id="KW-0812">Transmembrane</keyword>
<comment type="caution">
    <text evidence="6">The sequence shown here is derived from an EMBL/GenBank/DDBJ whole genome shotgun (WGS) entry which is preliminary data.</text>
</comment>
<feature type="transmembrane region" description="Helical" evidence="5">
    <location>
        <begin position="161"/>
        <end position="183"/>
    </location>
</feature>
<evidence type="ECO:0000256" key="1">
    <source>
        <dbReference type="ARBA" id="ARBA00004141"/>
    </source>
</evidence>
<organism evidence="6 7">
    <name type="scientific">Prymnesium parvum</name>
    <name type="common">Toxic golden alga</name>
    <dbReference type="NCBI Taxonomy" id="97485"/>
    <lineage>
        <taxon>Eukaryota</taxon>
        <taxon>Haptista</taxon>
        <taxon>Haptophyta</taxon>
        <taxon>Prymnesiophyceae</taxon>
        <taxon>Prymnesiales</taxon>
        <taxon>Prymnesiaceae</taxon>
        <taxon>Prymnesium</taxon>
    </lineage>
</organism>
<keyword evidence="4 5" id="KW-0472">Membrane</keyword>
<evidence type="ECO:0000313" key="7">
    <source>
        <dbReference type="Proteomes" id="UP001515480"/>
    </source>
</evidence>
<keyword evidence="3 5" id="KW-1133">Transmembrane helix</keyword>
<evidence type="ECO:0000313" key="6">
    <source>
        <dbReference type="EMBL" id="KAL1527940.1"/>
    </source>
</evidence>
<accession>A0AB34K184</accession>
<feature type="transmembrane region" description="Helical" evidence="5">
    <location>
        <begin position="38"/>
        <end position="59"/>
    </location>
</feature>
<feature type="transmembrane region" description="Helical" evidence="5">
    <location>
        <begin position="223"/>
        <end position="243"/>
    </location>
</feature>
<dbReference type="PANTHER" id="PTHR23291:SF50">
    <property type="entry name" value="PROTEIN LIFEGUARD 4"/>
    <property type="match status" value="1"/>
</dbReference>
<keyword evidence="7" id="KW-1185">Reference proteome</keyword>
<proteinExistence type="inferred from homology"/>
<evidence type="ECO:0008006" key="8">
    <source>
        <dbReference type="Google" id="ProtNLM"/>
    </source>
</evidence>
<feature type="transmembrane region" description="Helical" evidence="5">
    <location>
        <begin position="250"/>
        <end position="269"/>
    </location>
</feature>
<dbReference type="PANTHER" id="PTHR23291">
    <property type="entry name" value="BAX INHIBITOR-RELATED"/>
    <property type="match status" value="1"/>
</dbReference>
<dbReference type="Pfam" id="PF01027">
    <property type="entry name" value="Bax1-I"/>
    <property type="match status" value="1"/>
</dbReference>
<reference evidence="6 7" key="1">
    <citation type="journal article" date="2024" name="Science">
        <title>Giant polyketide synthase enzymes in the biosynthesis of giant marine polyether toxins.</title>
        <authorList>
            <person name="Fallon T.R."/>
            <person name="Shende V.V."/>
            <person name="Wierzbicki I.H."/>
            <person name="Pendleton A.L."/>
            <person name="Watervoot N.F."/>
            <person name="Auber R.P."/>
            <person name="Gonzalez D.J."/>
            <person name="Wisecaver J.H."/>
            <person name="Moore B.S."/>
        </authorList>
    </citation>
    <scope>NUCLEOTIDE SEQUENCE [LARGE SCALE GENOMIC DNA]</scope>
    <source>
        <strain evidence="6 7">12B1</strain>
    </source>
</reference>
<feature type="transmembrane region" description="Helical" evidence="5">
    <location>
        <begin position="195"/>
        <end position="217"/>
    </location>
</feature>
<comment type="caution">
    <text evidence="5">Lacks conserved residue(s) required for the propagation of feature annotation.</text>
</comment>
<dbReference type="EMBL" id="JBGBPQ010000002">
    <property type="protein sequence ID" value="KAL1527940.1"/>
    <property type="molecule type" value="Genomic_DNA"/>
</dbReference>
<sequence>MPPTLIDPVASNLTSVASTLEDVEDNAGVAGGVAWLNFLYVLLAGYSLVMLLVFSSICFRRRLTTRQPDEMAEGMIEAQEQSATGFRRVKRGASALSSTGPGMDLSQIERSIKMGFLRKVYSILSTQLLVTVGVIVGFIYISFQVEGGTPNAREVTVFGDYITSNTWLILVALIPLLVILCCLHSFKNVYPINFVGLGLFTLLQSTTLGIVCVLYYERGYGEQILLAAGITLGIFLVLTAYTLQSKIDWSFCGAGLTAGLFVMIFWSWFTFWLLPSTSAFAWHRLISLFGALLFCGFIVYDTHMIMKHFGVDDYIIAAIELYLDVVNLFQYLLMLLSSSNN</sequence>
<feature type="transmembrane region" description="Helical" evidence="5">
    <location>
        <begin position="281"/>
        <end position="302"/>
    </location>
</feature>
<evidence type="ECO:0000256" key="3">
    <source>
        <dbReference type="ARBA" id="ARBA00022989"/>
    </source>
</evidence>
<protein>
    <recommendedName>
        <fullName evidence="8">Transmembrane BAX inhibitor motif-containing protein 4</fullName>
    </recommendedName>
</protein>
<gene>
    <name evidence="6" type="ORF">AB1Y20_009311</name>
</gene>
<dbReference type="GO" id="GO:0016020">
    <property type="term" value="C:membrane"/>
    <property type="evidence" value="ECO:0007669"/>
    <property type="project" value="UniProtKB-SubCell"/>
</dbReference>
<comment type="subcellular location">
    <subcellularLocation>
        <location evidence="1">Membrane</location>
        <topology evidence="1">Multi-pass membrane protein</topology>
    </subcellularLocation>
</comment>
<comment type="similarity">
    <text evidence="5">Belongs to the BI1 family.</text>
</comment>
<dbReference type="AlphaFoldDB" id="A0AB34K184"/>